<dbReference type="STRING" id="42354.SAMN05216333_101206"/>
<dbReference type="EMBL" id="FODO01000001">
    <property type="protein sequence ID" value="SEN80090.1"/>
    <property type="molecule type" value="Genomic_DNA"/>
</dbReference>
<keyword evidence="1" id="KW-0812">Transmembrane</keyword>
<dbReference type="Pfam" id="PF16074">
    <property type="entry name" value="PilW"/>
    <property type="match status" value="1"/>
</dbReference>
<dbReference type="GO" id="GO:0043683">
    <property type="term" value="P:type IV pilus assembly"/>
    <property type="evidence" value="ECO:0007669"/>
    <property type="project" value="InterPro"/>
</dbReference>
<organism evidence="2 3">
    <name type="scientific">Nitrosomonas oligotropha</name>
    <dbReference type="NCBI Taxonomy" id="42354"/>
    <lineage>
        <taxon>Bacteria</taxon>
        <taxon>Pseudomonadati</taxon>
        <taxon>Pseudomonadota</taxon>
        <taxon>Betaproteobacteria</taxon>
        <taxon>Nitrosomonadales</taxon>
        <taxon>Nitrosomonadaceae</taxon>
        <taxon>Nitrosomonas</taxon>
    </lineage>
</organism>
<proteinExistence type="predicted"/>
<reference evidence="3" key="1">
    <citation type="submission" date="2016-10" db="EMBL/GenBank/DDBJ databases">
        <authorList>
            <person name="Varghese N."/>
            <person name="Submissions S."/>
        </authorList>
    </citation>
    <scope>NUCLEOTIDE SEQUENCE [LARGE SCALE GENOMIC DNA]</scope>
    <source>
        <strain evidence="3">Nm76</strain>
    </source>
</reference>
<keyword evidence="3" id="KW-1185">Reference proteome</keyword>
<keyword evidence="1" id="KW-0472">Membrane</keyword>
<name>A0A1H8JHA7_9PROT</name>
<dbReference type="Pfam" id="PF07963">
    <property type="entry name" value="N_methyl"/>
    <property type="match status" value="1"/>
</dbReference>
<dbReference type="RefSeq" id="WP_090314894.1">
    <property type="nucleotide sequence ID" value="NZ_FNOE01000001.1"/>
</dbReference>
<evidence type="ECO:0000313" key="3">
    <source>
        <dbReference type="Proteomes" id="UP000198814"/>
    </source>
</evidence>
<protein>
    <submittedName>
        <fullName evidence="2">Type IV pilus assembly protein PilW</fullName>
    </submittedName>
</protein>
<sequence>MIIISTIQQNNFKIERWNKAPNFQRGFTLVELMIGMTIGLVLLLVIGSVFVSSRQVFREQEDNARVQESGRFALEIIGRSIKQAGHVEMPFSGFKVEFTGTAISGTNGGTGVADTLTVQYEGTTGDSDCEGTGVTVAGRIIQNHFNIDAANAELQCDGQISDTPTVPGAAPLGQVLLSDVEDLQVLYGVDTNGDQSVDRYVESPLDWEQVVTARVCVLVRSEKTNVVSAGNYLNCSGTSIAIPADRRLRRAFTATFNLRNRINGTP</sequence>
<dbReference type="OrthoDB" id="5496259at2"/>
<dbReference type="Proteomes" id="UP000198814">
    <property type="component" value="Unassembled WGS sequence"/>
</dbReference>
<evidence type="ECO:0000256" key="1">
    <source>
        <dbReference type="SAM" id="Phobius"/>
    </source>
</evidence>
<evidence type="ECO:0000313" key="2">
    <source>
        <dbReference type="EMBL" id="SEN80090.1"/>
    </source>
</evidence>
<dbReference type="NCBIfam" id="TIGR02532">
    <property type="entry name" value="IV_pilin_GFxxxE"/>
    <property type="match status" value="1"/>
</dbReference>
<keyword evidence="1" id="KW-1133">Transmembrane helix</keyword>
<dbReference type="InterPro" id="IPR012902">
    <property type="entry name" value="N_methyl_site"/>
</dbReference>
<accession>A0A1H8JHA7</accession>
<gene>
    <name evidence="2" type="ORF">SAMN05216333_101206</name>
</gene>
<dbReference type="InterPro" id="IPR032092">
    <property type="entry name" value="PilW"/>
</dbReference>
<dbReference type="PROSITE" id="PS00409">
    <property type="entry name" value="PROKAR_NTER_METHYL"/>
    <property type="match status" value="1"/>
</dbReference>
<dbReference type="AlphaFoldDB" id="A0A1H8JHA7"/>
<feature type="transmembrane region" description="Helical" evidence="1">
    <location>
        <begin position="32"/>
        <end position="51"/>
    </location>
</feature>